<dbReference type="GO" id="GO:0000027">
    <property type="term" value="P:ribosomal large subunit assembly"/>
    <property type="evidence" value="ECO:0007669"/>
    <property type="project" value="UniProtKB-UniRule"/>
</dbReference>
<dbReference type="Proteomes" id="UP000030661">
    <property type="component" value="Unassembled WGS sequence"/>
</dbReference>
<evidence type="ECO:0000256" key="6">
    <source>
        <dbReference type="ARBA" id="ARBA00035172"/>
    </source>
</evidence>
<dbReference type="InterPro" id="IPR049946">
    <property type="entry name" value="RIBOSOMAL_L20_CS"/>
</dbReference>
<keyword evidence="2 7" id="KW-0699">rRNA-binding</keyword>
<accession>A0A0S6W5F8</accession>
<evidence type="ECO:0000256" key="3">
    <source>
        <dbReference type="ARBA" id="ARBA00022884"/>
    </source>
</evidence>
<evidence type="ECO:0000256" key="2">
    <source>
        <dbReference type="ARBA" id="ARBA00022730"/>
    </source>
</evidence>
<dbReference type="Gene3D" id="1.10.1900.20">
    <property type="entry name" value="Ribosomal protein L20"/>
    <property type="match status" value="1"/>
</dbReference>
<keyword evidence="10" id="KW-1185">Reference proteome</keyword>
<dbReference type="Gene3D" id="6.10.160.10">
    <property type="match status" value="1"/>
</dbReference>
<evidence type="ECO:0000313" key="9">
    <source>
        <dbReference type="EMBL" id="GAK54829.1"/>
    </source>
</evidence>
<dbReference type="GO" id="GO:1990904">
    <property type="term" value="C:ribonucleoprotein complex"/>
    <property type="evidence" value="ECO:0007669"/>
    <property type="project" value="UniProtKB-KW"/>
</dbReference>
<dbReference type="NCBIfam" id="TIGR01032">
    <property type="entry name" value="rplT_bact"/>
    <property type="match status" value="1"/>
</dbReference>
<comment type="function">
    <text evidence="7 8">Binds directly to 23S ribosomal RNA and is necessary for the in vitro assembly process of the 50S ribosomal subunit. It is not involved in the protein synthesizing functions of that subunit.</text>
</comment>
<dbReference type="InterPro" id="IPR005813">
    <property type="entry name" value="Ribosomal_bL20"/>
</dbReference>
<sequence length="127" mass="14375">MARVKSGTTTKRRHKKILKLAKGFRGGRSKLYRTAKNAVIKSLTYAYRDRRQRKRDFRKLWIIRINAATREHGLSYSQFMCGLHKANVVLDRRVLANLAIEDSAAFAQLVETAKAALGNSVEEAQAA</sequence>
<dbReference type="PROSITE" id="PS00937">
    <property type="entry name" value="RIBOSOMAL_L20"/>
    <property type="match status" value="1"/>
</dbReference>
<dbReference type="AlphaFoldDB" id="A0A0S6W5F8"/>
<evidence type="ECO:0000256" key="1">
    <source>
        <dbReference type="ARBA" id="ARBA00007698"/>
    </source>
</evidence>
<dbReference type="EMBL" id="DF820463">
    <property type="protein sequence ID" value="GAK54829.1"/>
    <property type="molecule type" value="Genomic_DNA"/>
</dbReference>
<proteinExistence type="inferred from homology"/>
<dbReference type="GO" id="GO:0006412">
    <property type="term" value="P:translation"/>
    <property type="evidence" value="ECO:0007669"/>
    <property type="project" value="InterPro"/>
</dbReference>
<dbReference type="eggNOG" id="COG0292">
    <property type="taxonomic scope" value="Bacteria"/>
</dbReference>
<keyword evidence="4 7" id="KW-0689">Ribosomal protein</keyword>
<dbReference type="GO" id="GO:0005840">
    <property type="term" value="C:ribosome"/>
    <property type="evidence" value="ECO:0007669"/>
    <property type="project" value="UniProtKB-KW"/>
</dbReference>
<dbReference type="SUPFAM" id="SSF74731">
    <property type="entry name" value="Ribosomal protein L20"/>
    <property type="match status" value="1"/>
</dbReference>
<evidence type="ECO:0000256" key="4">
    <source>
        <dbReference type="ARBA" id="ARBA00022980"/>
    </source>
</evidence>
<gene>
    <name evidence="7" type="primary">rplT</name>
    <name evidence="9" type="ORF">U27_01659</name>
</gene>
<reference evidence="9" key="1">
    <citation type="journal article" date="2015" name="PeerJ">
        <title>First genomic representation of candidate bacterial phylum KSB3 points to enhanced environmental sensing as a trigger of wastewater bulking.</title>
        <authorList>
            <person name="Sekiguchi Y."/>
            <person name="Ohashi A."/>
            <person name="Parks D.H."/>
            <person name="Yamauchi T."/>
            <person name="Tyson G.W."/>
            <person name="Hugenholtz P."/>
        </authorList>
    </citation>
    <scope>NUCLEOTIDE SEQUENCE [LARGE SCALE GENOMIC DNA]</scope>
</reference>
<comment type="similarity">
    <text evidence="1 7 8">Belongs to the bacterial ribosomal protein bL20 family.</text>
</comment>
<dbReference type="Pfam" id="PF00453">
    <property type="entry name" value="Ribosomal_L20"/>
    <property type="match status" value="1"/>
</dbReference>
<dbReference type="InterPro" id="IPR035566">
    <property type="entry name" value="Ribosomal_protein_bL20_C"/>
</dbReference>
<evidence type="ECO:0000256" key="7">
    <source>
        <dbReference type="HAMAP-Rule" id="MF_00382"/>
    </source>
</evidence>
<keyword evidence="3 7" id="KW-0694">RNA-binding</keyword>
<evidence type="ECO:0000313" key="10">
    <source>
        <dbReference type="Proteomes" id="UP000030661"/>
    </source>
</evidence>
<organism evidence="9">
    <name type="scientific">Vecturithrix granuli</name>
    <dbReference type="NCBI Taxonomy" id="1499967"/>
    <lineage>
        <taxon>Bacteria</taxon>
        <taxon>Candidatus Moduliflexota</taxon>
        <taxon>Candidatus Vecturitrichia</taxon>
        <taxon>Candidatus Vecturitrichales</taxon>
        <taxon>Candidatus Vecturitrichaceae</taxon>
        <taxon>Candidatus Vecturithrix</taxon>
    </lineage>
</organism>
<dbReference type="PRINTS" id="PR00062">
    <property type="entry name" value="RIBOSOMALL20"/>
</dbReference>
<evidence type="ECO:0000256" key="5">
    <source>
        <dbReference type="ARBA" id="ARBA00023274"/>
    </source>
</evidence>
<dbReference type="HAMAP" id="MF_00382">
    <property type="entry name" value="Ribosomal_bL20"/>
    <property type="match status" value="1"/>
</dbReference>
<dbReference type="HOGENOM" id="CLU_123265_0_1_0"/>
<name>A0A0S6W5F8_VECG1</name>
<dbReference type="STRING" id="1499967.U27_01659"/>
<dbReference type="CDD" id="cd07026">
    <property type="entry name" value="Ribosomal_L20"/>
    <property type="match status" value="1"/>
</dbReference>
<evidence type="ECO:0000256" key="8">
    <source>
        <dbReference type="RuleBase" id="RU000560"/>
    </source>
</evidence>
<dbReference type="PANTHER" id="PTHR10986">
    <property type="entry name" value="39S RIBOSOMAL PROTEIN L20"/>
    <property type="match status" value="1"/>
</dbReference>
<protein>
    <recommendedName>
        <fullName evidence="6 7">Large ribosomal subunit protein bL20</fullName>
    </recommendedName>
</protein>
<dbReference type="GO" id="GO:0003735">
    <property type="term" value="F:structural constituent of ribosome"/>
    <property type="evidence" value="ECO:0007669"/>
    <property type="project" value="InterPro"/>
</dbReference>
<dbReference type="FunFam" id="1.10.1900.20:FF:000001">
    <property type="entry name" value="50S ribosomal protein L20"/>
    <property type="match status" value="1"/>
</dbReference>
<dbReference type="GO" id="GO:0019843">
    <property type="term" value="F:rRNA binding"/>
    <property type="evidence" value="ECO:0007669"/>
    <property type="project" value="UniProtKB-UniRule"/>
</dbReference>
<keyword evidence="5 7" id="KW-0687">Ribonucleoprotein</keyword>